<reference evidence="3" key="1">
    <citation type="submission" date="2021-01" db="EMBL/GenBank/DDBJ databases">
        <title>Phytophthora aleatoria, a newly-described species from Pinus radiata is distinct from Phytophthora cactorum isolates based on comparative genomics.</title>
        <authorList>
            <person name="Mcdougal R."/>
            <person name="Panda P."/>
            <person name="Williams N."/>
            <person name="Studholme D.J."/>
        </authorList>
    </citation>
    <scope>NUCLEOTIDE SEQUENCE</scope>
    <source>
        <strain evidence="3">NZFS 4037</strain>
    </source>
</reference>
<dbReference type="InterPro" id="IPR019332">
    <property type="entry name" value="OSCP1"/>
</dbReference>
<feature type="region of interest" description="Disordered" evidence="1">
    <location>
        <begin position="455"/>
        <end position="478"/>
    </location>
</feature>
<dbReference type="AlphaFoldDB" id="A0A8J5J7C8"/>
<comment type="caution">
    <text evidence="3">The sequence shown here is derived from an EMBL/GenBank/DDBJ whole genome shotgun (WGS) entry which is preliminary data.</text>
</comment>
<name>A0A8J5J7C8_9STRA</name>
<proteinExistence type="predicted"/>
<gene>
    <name evidence="3" type="ORF">JG688_00000819</name>
</gene>
<dbReference type="GO" id="GO:0005737">
    <property type="term" value="C:cytoplasm"/>
    <property type="evidence" value="ECO:0007669"/>
    <property type="project" value="TreeGrafter"/>
</dbReference>
<keyword evidence="2" id="KW-0732">Signal</keyword>
<feature type="signal peptide" evidence="2">
    <location>
        <begin position="1"/>
        <end position="21"/>
    </location>
</feature>
<feature type="compositionally biased region" description="Basic and acidic residues" evidence="1">
    <location>
        <begin position="501"/>
        <end position="513"/>
    </location>
</feature>
<accession>A0A8J5J7C8</accession>
<sequence length="523" mass="58145">MLPRIAFGILVAMVVTHCTEAQGVLTFWDGVNFTGQKMQIHRWFMGQTCYNDHVRQPSSITWENLPTTGFFDGQSKIAFYTKEDCKGTVRAWFTTVKDFPTNLTTDGINDNIHSFMLWQLNAAIMTGSLMTMPMLIVNMGAEMIYVLDQRLKAQNIPRDKSSKVLEDIVKTMHNETFMTELFKPHRMYSNVSTRQIFDRLAHSSIMRLNANSMDKLYDLMRMGFKYQVLSCASADELLQVTMNHLANTKNLVDSAEVKRQVDETIQLTSDNFGSMSPADFYMLKQYLCRFFQDTRIKVSLFLQNGIQGMDGTLAIHYEGFTATGGKVPGTIRYFDASNRVEEEETFVIASAEGSVEAPAGSVLERDQLNAHLGFNMYEADSKDGTGGFSRSTRQLFADTKARGAGSNSSAKGVDAPKHQKTFKATAADGLNLLADLVGKSSSAKDVEGDNKALRINLFPDDPTKPGSGGDEEDDKEVPTIWIDAASDRKTSTDAILQDFKIDDDAKREGKGGDDLLDLMDSTG</sequence>
<protein>
    <submittedName>
        <fullName evidence="3">Uncharacterized protein</fullName>
    </submittedName>
</protein>
<evidence type="ECO:0000313" key="4">
    <source>
        <dbReference type="Proteomes" id="UP000709295"/>
    </source>
</evidence>
<dbReference type="Proteomes" id="UP000709295">
    <property type="component" value="Unassembled WGS sequence"/>
</dbReference>
<dbReference type="EMBL" id="JAENGY010000016">
    <property type="protein sequence ID" value="KAG6976961.1"/>
    <property type="molecule type" value="Genomic_DNA"/>
</dbReference>
<dbReference type="GO" id="GO:0005886">
    <property type="term" value="C:plasma membrane"/>
    <property type="evidence" value="ECO:0007669"/>
    <property type="project" value="TreeGrafter"/>
</dbReference>
<feature type="chain" id="PRO_5035241009" evidence="2">
    <location>
        <begin position="22"/>
        <end position="523"/>
    </location>
</feature>
<evidence type="ECO:0000256" key="2">
    <source>
        <dbReference type="SAM" id="SignalP"/>
    </source>
</evidence>
<feature type="region of interest" description="Disordered" evidence="1">
    <location>
        <begin position="501"/>
        <end position="523"/>
    </location>
</feature>
<evidence type="ECO:0000313" key="3">
    <source>
        <dbReference type="EMBL" id="KAG6976961.1"/>
    </source>
</evidence>
<evidence type="ECO:0000256" key="1">
    <source>
        <dbReference type="SAM" id="MobiDB-lite"/>
    </source>
</evidence>
<organism evidence="3 4">
    <name type="scientific">Phytophthora aleatoria</name>
    <dbReference type="NCBI Taxonomy" id="2496075"/>
    <lineage>
        <taxon>Eukaryota</taxon>
        <taxon>Sar</taxon>
        <taxon>Stramenopiles</taxon>
        <taxon>Oomycota</taxon>
        <taxon>Peronosporomycetes</taxon>
        <taxon>Peronosporales</taxon>
        <taxon>Peronosporaceae</taxon>
        <taxon>Phytophthora</taxon>
    </lineage>
</organism>
<keyword evidence="4" id="KW-1185">Reference proteome</keyword>
<dbReference type="PANTHER" id="PTHR21439:SF0">
    <property type="entry name" value="PROTEIN OSCP1"/>
    <property type="match status" value="1"/>
</dbReference>
<dbReference type="PANTHER" id="PTHR21439">
    <property type="entry name" value="OXIDORED-NITRO DOMAIN-CONTAINING PROTEIN"/>
    <property type="match status" value="1"/>
</dbReference>
<dbReference type="Pfam" id="PF10188">
    <property type="entry name" value="Oscp1"/>
    <property type="match status" value="1"/>
</dbReference>